<comment type="caution">
    <text evidence="11">The sequence shown here is derived from an EMBL/GenBank/DDBJ whole genome shotgun (WGS) entry which is preliminary data.</text>
</comment>
<protein>
    <submittedName>
        <fullName evidence="11">ABC transporter ATP-binding protein</fullName>
    </submittedName>
</protein>
<keyword evidence="7" id="KW-0408">Iron</keyword>
<reference evidence="11 13" key="1">
    <citation type="submission" date="2015-01" db="EMBL/GenBank/DDBJ databases">
        <title>Genome sequences of high lactate-tolerant strain Salinicoccus roseus W12 with industrial interest.</title>
        <authorList>
            <person name="Wang H."/>
            <person name="Yu B."/>
        </authorList>
    </citation>
    <scope>NUCLEOTIDE SEQUENCE [LARGE SCALE GENOMIC DNA]</scope>
    <source>
        <strain evidence="11 13">W12</strain>
    </source>
</reference>
<accession>A0A0C2HM32</accession>
<proteinExistence type="predicted"/>
<keyword evidence="6 11" id="KW-0067">ATP-binding</keyword>
<dbReference type="CDD" id="cd03214">
    <property type="entry name" value="ABC_Iron-Siderophores_B12_Hemin"/>
    <property type="match status" value="1"/>
</dbReference>
<dbReference type="FunFam" id="3.40.50.300:FF:000134">
    <property type="entry name" value="Iron-enterobactin ABC transporter ATP-binding protein"/>
    <property type="match status" value="1"/>
</dbReference>
<dbReference type="InterPro" id="IPR003593">
    <property type="entry name" value="AAA+_ATPase"/>
</dbReference>
<evidence type="ECO:0000256" key="9">
    <source>
        <dbReference type="ARBA" id="ARBA00023136"/>
    </source>
</evidence>
<dbReference type="OrthoDB" id="9787851at2"/>
<organism evidence="11 13">
    <name type="scientific">Salinicoccus roseus</name>
    <dbReference type="NCBI Taxonomy" id="45670"/>
    <lineage>
        <taxon>Bacteria</taxon>
        <taxon>Bacillati</taxon>
        <taxon>Bacillota</taxon>
        <taxon>Bacilli</taxon>
        <taxon>Bacillales</taxon>
        <taxon>Staphylococcaceae</taxon>
        <taxon>Salinicoccus</taxon>
    </lineage>
</organism>
<keyword evidence="2" id="KW-0813">Transport</keyword>
<dbReference type="InterPro" id="IPR003439">
    <property type="entry name" value="ABC_transporter-like_ATP-bd"/>
</dbReference>
<reference evidence="12" key="3">
    <citation type="submission" date="2022-12" db="EMBL/GenBank/DDBJ databases">
        <title>Genome analysis and biological profiling of marine Salinicoccus roseus MOSEL-ME25.</title>
        <authorList>
            <person name="Mirza F.T."/>
            <person name="Xie Y."/>
            <person name="Shinwari Z.K."/>
        </authorList>
    </citation>
    <scope>NUCLEOTIDE SEQUENCE</scope>
    <source>
        <strain evidence="12">MOSEL-ME25</strain>
    </source>
</reference>
<dbReference type="Gene3D" id="3.40.50.300">
    <property type="entry name" value="P-loop containing nucleotide triphosphate hydrolases"/>
    <property type="match status" value="1"/>
</dbReference>
<dbReference type="RefSeq" id="WP_040106079.1">
    <property type="nucleotide sequence ID" value="NZ_JABEVU030000001.1"/>
</dbReference>
<name>A0A0C2HM32_9STAP</name>
<dbReference type="InterPro" id="IPR017871">
    <property type="entry name" value="ABC_transporter-like_CS"/>
</dbReference>
<dbReference type="GO" id="GO:0005886">
    <property type="term" value="C:plasma membrane"/>
    <property type="evidence" value="ECO:0007669"/>
    <property type="project" value="UniProtKB-SubCell"/>
</dbReference>
<evidence type="ECO:0000256" key="7">
    <source>
        <dbReference type="ARBA" id="ARBA00023004"/>
    </source>
</evidence>
<keyword evidence="14" id="KW-1185">Reference proteome</keyword>
<dbReference type="PROSITE" id="PS00211">
    <property type="entry name" value="ABC_TRANSPORTER_1"/>
    <property type="match status" value="1"/>
</dbReference>
<dbReference type="InterPro" id="IPR027417">
    <property type="entry name" value="P-loop_NTPase"/>
</dbReference>
<dbReference type="GO" id="GO:0005524">
    <property type="term" value="F:ATP binding"/>
    <property type="evidence" value="ECO:0007669"/>
    <property type="project" value="UniProtKB-KW"/>
</dbReference>
<evidence type="ECO:0000259" key="10">
    <source>
        <dbReference type="PROSITE" id="PS50893"/>
    </source>
</evidence>
<evidence type="ECO:0000256" key="4">
    <source>
        <dbReference type="ARBA" id="ARBA00022496"/>
    </source>
</evidence>
<keyword evidence="9" id="KW-0472">Membrane</keyword>
<keyword evidence="8" id="KW-0406">Ion transport</keyword>
<evidence type="ECO:0000256" key="8">
    <source>
        <dbReference type="ARBA" id="ARBA00023065"/>
    </source>
</evidence>
<dbReference type="PANTHER" id="PTHR42771:SF4">
    <property type="entry name" value="IRON(3+)-HYDROXAMATE IMPORT ATP-BINDING PROTEIN FHUC"/>
    <property type="match status" value="1"/>
</dbReference>
<keyword evidence="3" id="KW-1003">Cell membrane</keyword>
<dbReference type="EMBL" id="JABEVU030000001">
    <property type="protein sequence ID" value="MDB0580720.1"/>
    <property type="molecule type" value="Genomic_DNA"/>
</dbReference>
<evidence type="ECO:0000256" key="3">
    <source>
        <dbReference type="ARBA" id="ARBA00022475"/>
    </source>
</evidence>
<dbReference type="PROSITE" id="PS50893">
    <property type="entry name" value="ABC_TRANSPORTER_2"/>
    <property type="match status" value="1"/>
</dbReference>
<reference evidence="12" key="2">
    <citation type="submission" date="2020-04" db="EMBL/GenBank/DDBJ databases">
        <authorList>
            <person name="Tanveer F."/>
            <person name="Xie Y."/>
            <person name="Shinwari Z.K."/>
        </authorList>
    </citation>
    <scope>NUCLEOTIDE SEQUENCE</scope>
    <source>
        <strain evidence="12">MOSEL-ME25</strain>
    </source>
</reference>
<dbReference type="AlphaFoldDB" id="A0A0C2HM32"/>
<evidence type="ECO:0000256" key="6">
    <source>
        <dbReference type="ARBA" id="ARBA00022840"/>
    </source>
</evidence>
<evidence type="ECO:0000256" key="5">
    <source>
        <dbReference type="ARBA" id="ARBA00022741"/>
    </source>
</evidence>
<dbReference type="Proteomes" id="UP000031546">
    <property type="component" value="Unassembled WGS sequence"/>
</dbReference>
<dbReference type="InterPro" id="IPR051535">
    <property type="entry name" value="Siderophore_ABC-ATPase"/>
</dbReference>
<keyword evidence="5" id="KW-0547">Nucleotide-binding</keyword>
<dbReference type="Pfam" id="PF00005">
    <property type="entry name" value="ABC_tran"/>
    <property type="match status" value="1"/>
</dbReference>
<feature type="domain" description="ABC transporter" evidence="10">
    <location>
        <begin position="4"/>
        <end position="240"/>
    </location>
</feature>
<keyword evidence="4" id="KW-0410">Iron transport</keyword>
<dbReference type="STRING" id="45670.SN16_07890"/>
<evidence type="ECO:0000256" key="1">
    <source>
        <dbReference type="ARBA" id="ARBA00004202"/>
    </source>
</evidence>
<dbReference type="EMBL" id="JXII01000006">
    <property type="protein sequence ID" value="KIH70621.1"/>
    <property type="molecule type" value="Genomic_DNA"/>
</dbReference>
<dbReference type="PANTHER" id="PTHR42771">
    <property type="entry name" value="IRON(3+)-HYDROXAMATE IMPORT ATP-BINDING PROTEIN FHUC"/>
    <property type="match status" value="1"/>
</dbReference>
<sequence>MTSVMLKDIKVELNERTILNRINMELVEGKVTTIIGPNGCGKSTMLKTISRIISAKEGGVYINDMDIRQMKSKDVAKKVGILSQKNRLQYDVKVRDLVSFSRYPHLKRFQSLKPDDYKIIDWALKETGAIEFDERMMSELSGGQAQRVWISLLLAQGADVLLLDEPTTYLDIHHQLETLNIVKRLNEQTKQTVVMVLHDINHAIKYSDHLIIMDQGEIIESGHPTDVLTNDILNNVFNINGKITIDPLTGKPILADYDLFCQTVKEVQHGS</sequence>
<dbReference type="GO" id="GO:0006826">
    <property type="term" value="P:iron ion transport"/>
    <property type="evidence" value="ECO:0007669"/>
    <property type="project" value="UniProtKB-KW"/>
</dbReference>
<dbReference type="Proteomes" id="UP000527860">
    <property type="component" value="Unassembled WGS sequence"/>
</dbReference>
<dbReference type="SMART" id="SM00382">
    <property type="entry name" value="AAA"/>
    <property type="match status" value="1"/>
</dbReference>
<evidence type="ECO:0000313" key="13">
    <source>
        <dbReference type="Proteomes" id="UP000031546"/>
    </source>
</evidence>
<dbReference type="SUPFAM" id="SSF52540">
    <property type="entry name" value="P-loop containing nucleoside triphosphate hydrolases"/>
    <property type="match status" value="1"/>
</dbReference>
<dbReference type="GeneID" id="77845473"/>
<evidence type="ECO:0000313" key="12">
    <source>
        <dbReference type="EMBL" id="MDB0580720.1"/>
    </source>
</evidence>
<comment type="subcellular location">
    <subcellularLocation>
        <location evidence="1">Cell membrane</location>
        <topology evidence="1">Peripheral membrane protein</topology>
    </subcellularLocation>
</comment>
<evidence type="ECO:0000313" key="11">
    <source>
        <dbReference type="EMBL" id="KIH70621.1"/>
    </source>
</evidence>
<gene>
    <name evidence="12" type="ORF">F7P68_0009265</name>
    <name evidence="11" type="ORF">SN16_07890</name>
</gene>
<evidence type="ECO:0000256" key="2">
    <source>
        <dbReference type="ARBA" id="ARBA00022448"/>
    </source>
</evidence>
<dbReference type="GO" id="GO:0016887">
    <property type="term" value="F:ATP hydrolysis activity"/>
    <property type="evidence" value="ECO:0007669"/>
    <property type="project" value="InterPro"/>
</dbReference>
<evidence type="ECO:0000313" key="14">
    <source>
        <dbReference type="Proteomes" id="UP000527860"/>
    </source>
</evidence>